<sequence length="67" mass="7567">MKTCLRQAFTRQDPPSLSIFNSPKRPLLAHEQAALTPGEGVKLSTTQVVKIRRSHTRPSRRPCHVFS</sequence>
<comment type="caution">
    <text evidence="1">The sequence shown here is derived from an EMBL/GenBank/DDBJ whole genome shotgun (WGS) entry which is preliminary data.</text>
</comment>
<accession>A0AAE1DZ41</accession>
<evidence type="ECO:0000313" key="2">
    <source>
        <dbReference type="Proteomes" id="UP001283361"/>
    </source>
</evidence>
<keyword evidence="2" id="KW-1185">Reference proteome</keyword>
<evidence type="ECO:0000313" key="1">
    <source>
        <dbReference type="EMBL" id="KAK3786883.1"/>
    </source>
</evidence>
<reference evidence="1" key="1">
    <citation type="journal article" date="2023" name="G3 (Bethesda)">
        <title>A reference genome for the long-term kleptoplast-retaining sea slug Elysia crispata morphotype clarki.</title>
        <authorList>
            <person name="Eastman K.E."/>
            <person name="Pendleton A.L."/>
            <person name="Shaikh M.A."/>
            <person name="Suttiyut T."/>
            <person name="Ogas R."/>
            <person name="Tomko P."/>
            <person name="Gavelis G."/>
            <person name="Widhalm J.R."/>
            <person name="Wisecaver J.H."/>
        </authorList>
    </citation>
    <scope>NUCLEOTIDE SEQUENCE</scope>
    <source>
        <strain evidence="1">ECLA1</strain>
    </source>
</reference>
<proteinExistence type="predicted"/>
<dbReference type="EMBL" id="JAWDGP010001932">
    <property type="protein sequence ID" value="KAK3786883.1"/>
    <property type="molecule type" value="Genomic_DNA"/>
</dbReference>
<dbReference type="AlphaFoldDB" id="A0AAE1DZ41"/>
<protein>
    <submittedName>
        <fullName evidence="1">Uncharacterized protein</fullName>
    </submittedName>
</protein>
<dbReference type="Proteomes" id="UP001283361">
    <property type="component" value="Unassembled WGS sequence"/>
</dbReference>
<gene>
    <name evidence="1" type="ORF">RRG08_051685</name>
</gene>
<organism evidence="1 2">
    <name type="scientific">Elysia crispata</name>
    <name type="common">lettuce slug</name>
    <dbReference type="NCBI Taxonomy" id="231223"/>
    <lineage>
        <taxon>Eukaryota</taxon>
        <taxon>Metazoa</taxon>
        <taxon>Spiralia</taxon>
        <taxon>Lophotrochozoa</taxon>
        <taxon>Mollusca</taxon>
        <taxon>Gastropoda</taxon>
        <taxon>Heterobranchia</taxon>
        <taxon>Euthyneura</taxon>
        <taxon>Panpulmonata</taxon>
        <taxon>Sacoglossa</taxon>
        <taxon>Placobranchoidea</taxon>
        <taxon>Plakobranchidae</taxon>
        <taxon>Elysia</taxon>
    </lineage>
</organism>
<name>A0AAE1DZ41_9GAST</name>